<keyword evidence="3" id="KW-1003">Cell membrane</keyword>
<dbReference type="GO" id="GO:0022877">
    <property type="term" value="F:protein-N(PI)-phosphohistidine-fructose phosphotransferase system transporter activity"/>
    <property type="evidence" value="ECO:0007669"/>
    <property type="project" value="InterPro"/>
</dbReference>
<dbReference type="EMBL" id="PGET01000001">
    <property type="protein sequence ID" value="PJJ26639.1"/>
    <property type="molecule type" value="Genomic_DNA"/>
</dbReference>
<keyword evidence="6" id="KW-0808">Transferase</keyword>
<proteinExistence type="predicted"/>
<reference evidence="15 16" key="1">
    <citation type="submission" date="2017-11" db="EMBL/GenBank/DDBJ databases">
        <title>Understudied soil microbes with underappreciated capabilities: Untangling the Clostridium saccharolyticum group.</title>
        <authorList>
            <person name="Leschine S."/>
        </authorList>
    </citation>
    <scope>NUCLEOTIDE SEQUENCE [LARGE SCALE GENOMIC DNA]</scope>
    <source>
        <strain evidence="15 16">18A</strain>
    </source>
</reference>
<dbReference type="InterPro" id="IPR003501">
    <property type="entry name" value="PTS_EIIB_2/3"/>
</dbReference>
<protein>
    <submittedName>
        <fullName evidence="15">PTS system fructose-specific IIC component</fullName>
    </submittedName>
</protein>
<dbReference type="InterPro" id="IPR006327">
    <property type="entry name" value="PTS_IIC_fruc"/>
</dbReference>
<dbReference type="GO" id="GO:0009401">
    <property type="term" value="P:phosphoenolpyruvate-dependent sugar phosphotransferase system"/>
    <property type="evidence" value="ECO:0007669"/>
    <property type="project" value="UniProtKB-KW"/>
</dbReference>
<dbReference type="PROSITE" id="PS51099">
    <property type="entry name" value="PTS_EIIB_TYPE_2"/>
    <property type="match status" value="1"/>
</dbReference>
<dbReference type="InterPro" id="IPR003353">
    <property type="entry name" value="PTS_IIB_fruc"/>
</dbReference>
<dbReference type="GO" id="GO:0005351">
    <property type="term" value="F:carbohydrate:proton symporter activity"/>
    <property type="evidence" value="ECO:0007669"/>
    <property type="project" value="InterPro"/>
</dbReference>
<evidence type="ECO:0000313" key="15">
    <source>
        <dbReference type="EMBL" id="PJJ26639.1"/>
    </source>
</evidence>
<evidence type="ECO:0000256" key="12">
    <source>
        <dbReference type="SAM" id="Phobius"/>
    </source>
</evidence>
<evidence type="ECO:0000259" key="14">
    <source>
        <dbReference type="PROSITE" id="PS51104"/>
    </source>
</evidence>
<evidence type="ECO:0000256" key="7">
    <source>
        <dbReference type="ARBA" id="ARBA00022683"/>
    </source>
</evidence>
<dbReference type="OrthoDB" id="9782569at2"/>
<dbReference type="GO" id="GO:0016301">
    <property type="term" value="F:kinase activity"/>
    <property type="evidence" value="ECO:0007669"/>
    <property type="project" value="UniProtKB-KW"/>
</dbReference>
<dbReference type="PANTHER" id="PTHR30505:SF0">
    <property type="entry name" value="FRUCTOSE-LIKE PTS SYSTEM EIIBC COMPONENT-RELATED"/>
    <property type="match status" value="1"/>
</dbReference>
<dbReference type="AlphaFoldDB" id="A0A2M8YZM8"/>
<feature type="transmembrane region" description="Helical" evidence="12">
    <location>
        <begin position="241"/>
        <end position="265"/>
    </location>
</feature>
<comment type="subcellular location">
    <subcellularLocation>
        <location evidence="1">Cell inner membrane</location>
        <topology evidence="1">Multi-pass membrane protein</topology>
    </subcellularLocation>
</comment>
<dbReference type="CDD" id="cd05569">
    <property type="entry name" value="PTS_IIB_fructose"/>
    <property type="match status" value="1"/>
</dbReference>
<feature type="transmembrane region" description="Helical" evidence="12">
    <location>
        <begin position="395"/>
        <end position="424"/>
    </location>
</feature>
<evidence type="ECO:0000256" key="4">
    <source>
        <dbReference type="ARBA" id="ARBA00022553"/>
    </source>
</evidence>
<dbReference type="SUPFAM" id="SSF52794">
    <property type="entry name" value="PTS system IIB component-like"/>
    <property type="match status" value="1"/>
</dbReference>
<keyword evidence="8 12" id="KW-0812">Transmembrane</keyword>
<feature type="transmembrane region" description="Helical" evidence="12">
    <location>
        <begin position="167"/>
        <end position="190"/>
    </location>
</feature>
<evidence type="ECO:0000256" key="6">
    <source>
        <dbReference type="ARBA" id="ARBA00022679"/>
    </source>
</evidence>
<evidence type="ECO:0000313" key="16">
    <source>
        <dbReference type="Proteomes" id="UP000231092"/>
    </source>
</evidence>
<dbReference type="Gene3D" id="3.40.50.2300">
    <property type="match status" value="1"/>
</dbReference>
<evidence type="ECO:0000256" key="2">
    <source>
        <dbReference type="ARBA" id="ARBA00022448"/>
    </source>
</evidence>
<accession>A0A2M8YZM8</accession>
<dbReference type="Proteomes" id="UP000231092">
    <property type="component" value="Unassembled WGS sequence"/>
</dbReference>
<dbReference type="NCBIfam" id="TIGR00829">
    <property type="entry name" value="FRU"/>
    <property type="match status" value="1"/>
</dbReference>
<dbReference type="InterPro" id="IPR013011">
    <property type="entry name" value="PTS_EIIB_2"/>
</dbReference>
<comment type="caution">
    <text evidence="15">The sequence shown here is derived from an EMBL/GenBank/DDBJ whole genome shotgun (WGS) entry which is preliminary data.</text>
</comment>
<dbReference type="GO" id="GO:0090563">
    <property type="term" value="F:protein-phosphocysteine-sugar phosphotransferase activity"/>
    <property type="evidence" value="ECO:0007669"/>
    <property type="project" value="TreeGrafter"/>
</dbReference>
<evidence type="ECO:0000256" key="11">
    <source>
        <dbReference type="ARBA" id="ARBA00023136"/>
    </source>
</evidence>
<dbReference type="RefSeq" id="WP_100303378.1">
    <property type="nucleotide sequence ID" value="NZ_PGET01000001.1"/>
</dbReference>
<feature type="transmembrane region" description="Helical" evidence="12">
    <location>
        <begin position="327"/>
        <end position="346"/>
    </location>
</feature>
<organism evidence="15 16">
    <name type="scientific">[Clostridium] celerecrescens 18A</name>
    <dbReference type="NCBI Taxonomy" id="1286362"/>
    <lineage>
        <taxon>Bacteria</taxon>
        <taxon>Bacillati</taxon>
        <taxon>Bacillota</taxon>
        <taxon>Clostridia</taxon>
        <taxon>Lachnospirales</taxon>
        <taxon>Lachnospiraceae</taxon>
        <taxon>Lacrimispora</taxon>
    </lineage>
</organism>
<keyword evidence="9" id="KW-0418">Kinase</keyword>
<keyword evidence="2" id="KW-0813">Transport</keyword>
<dbReference type="GO" id="GO:0005886">
    <property type="term" value="C:plasma membrane"/>
    <property type="evidence" value="ECO:0007669"/>
    <property type="project" value="UniProtKB-SubCell"/>
</dbReference>
<dbReference type="InterPro" id="IPR050864">
    <property type="entry name" value="Bacterial_PTS_Sugar_Transport"/>
</dbReference>
<dbReference type="PANTHER" id="PTHR30505">
    <property type="entry name" value="FRUCTOSE-LIKE PERMEASE"/>
    <property type="match status" value="1"/>
</dbReference>
<evidence type="ECO:0000259" key="13">
    <source>
        <dbReference type="PROSITE" id="PS51099"/>
    </source>
</evidence>
<keyword evidence="7" id="KW-0598">Phosphotransferase system</keyword>
<dbReference type="Pfam" id="PF02378">
    <property type="entry name" value="PTS_EIIC"/>
    <property type="match status" value="1"/>
</dbReference>
<keyword evidence="11 12" id="KW-0472">Membrane</keyword>
<feature type="transmembrane region" description="Helical" evidence="12">
    <location>
        <begin position="430"/>
        <end position="451"/>
    </location>
</feature>
<evidence type="ECO:0000256" key="9">
    <source>
        <dbReference type="ARBA" id="ARBA00022777"/>
    </source>
</evidence>
<evidence type="ECO:0000256" key="8">
    <source>
        <dbReference type="ARBA" id="ARBA00022692"/>
    </source>
</evidence>
<feature type="transmembrane region" description="Helical" evidence="12">
    <location>
        <begin position="285"/>
        <end position="306"/>
    </location>
</feature>
<dbReference type="InterPro" id="IPR036095">
    <property type="entry name" value="PTS_EIIB-like_sf"/>
</dbReference>
<dbReference type="FunFam" id="3.40.50.2300:FF:000014">
    <property type="entry name" value="PTS system fructose-like transporter subunit IIB"/>
    <property type="match status" value="1"/>
</dbReference>
<evidence type="ECO:0000256" key="3">
    <source>
        <dbReference type="ARBA" id="ARBA00022475"/>
    </source>
</evidence>
<keyword evidence="10 12" id="KW-1133">Transmembrane helix</keyword>
<evidence type="ECO:0000256" key="10">
    <source>
        <dbReference type="ARBA" id="ARBA00022989"/>
    </source>
</evidence>
<dbReference type="PROSITE" id="PS51104">
    <property type="entry name" value="PTS_EIIC_TYPE_2"/>
    <property type="match status" value="1"/>
</dbReference>
<feature type="domain" description="PTS EIIC type-2" evidence="14">
    <location>
        <begin position="124"/>
        <end position="454"/>
    </location>
</feature>
<sequence>MKLVAITSCSTGIAHTYMAAEKLMMEAKVMGHEIKVETQGSIGAENILTAEDIAAADAVLIAANTGVNKERFHGKRLYETNVEDGINKAGEIIEKALASTYIYKNAEAGMDTNAAQNTKQKVSVYKHLMAGVSYMIPFVVAGGICIALSFAFGGIHSEGPIAQAFSMIGGGVCMALMFPILGGFIGHSISDRPGLLPGMVGGMLASTLNAGFLGALIGGFLGGYSALFLKKVIKMPKGLEGLMPVLIVPFLSSVIVGLTMIFIIGTPFKALNVWITEFLNSLSGVNSALLGLILGAMMAVDLAGPIGKAAYFFGVASLTTLSPGETAPVMAAVMASGMVPPLAMALSTIIAKDRYTTDQIESGKTAWILGASFISEGAIPFAAADPVRVLPSVTIGAAVTGALSMIFNCGLAVPHGGAFVFVIPGAVSNLPLYLVAIIAGTIISGVLVSFLKKR</sequence>
<keyword evidence="5" id="KW-0762">Sugar transport</keyword>
<keyword evidence="4" id="KW-0597">Phosphoprotein</keyword>
<feature type="transmembrane region" description="Helical" evidence="12">
    <location>
        <begin position="134"/>
        <end position="155"/>
    </location>
</feature>
<gene>
    <name evidence="15" type="ORF">H171_0075</name>
</gene>
<dbReference type="InterPro" id="IPR003352">
    <property type="entry name" value="PTS_EIIC"/>
</dbReference>
<feature type="domain" description="PTS EIIB type-2" evidence="13">
    <location>
        <begin position="1"/>
        <end position="98"/>
    </location>
</feature>
<evidence type="ECO:0000256" key="5">
    <source>
        <dbReference type="ARBA" id="ARBA00022597"/>
    </source>
</evidence>
<name>A0A2M8YZM8_9FIRM</name>
<evidence type="ECO:0000256" key="1">
    <source>
        <dbReference type="ARBA" id="ARBA00004429"/>
    </source>
</evidence>
<dbReference type="Pfam" id="PF02302">
    <property type="entry name" value="PTS_IIB"/>
    <property type="match status" value="1"/>
</dbReference>
<feature type="transmembrane region" description="Helical" evidence="12">
    <location>
        <begin position="210"/>
        <end position="229"/>
    </location>
</feature>
<dbReference type="InterPro" id="IPR013014">
    <property type="entry name" value="PTS_EIIC_2"/>
</dbReference>
<dbReference type="NCBIfam" id="TIGR01427">
    <property type="entry name" value="PTS_IIC_fructo"/>
    <property type="match status" value="1"/>
</dbReference>